<evidence type="ECO:0000256" key="5">
    <source>
        <dbReference type="ARBA" id="ARBA00022764"/>
    </source>
</evidence>
<dbReference type="InterPro" id="IPR026259">
    <property type="entry name" value="MauG/Cytc_peroxidase"/>
</dbReference>
<feature type="binding site" description="axial binding residue" evidence="9">
    <location>
        <position position="226"/>
    </location>
    <ligand>
        <name>heme c</name>
        <dbReference type="ChEBI" id="CHEBI:61717"/>
        <label>2</label>
    </ligand>
    <ligandPart>
        <name>Fe</name>
        <dbReference type="ChEBI" id="CHEBI:18248"/>
    </ligandPart>
</feature>
<keyword evidence="6 12" id="KW-0560">Oxidoreductase</keyword>
<keyword evidence="4" id="KW-0732">Signal</keyword>
<dbReference type="PANTHER" id="PTHR30600">
    <property type="entry name" value="CYTOCHROME C PEROXIDASE-RELATED"/>
    <property type="match status" value="1"/>
</dbReference>
<dbReference type="Gene3D" id="1.10.760.10">
    <property type="entry name" value="Cytochrome c-like domain"/>
    <property type="match status" value="2"/>
</dbReference>
<gene>
    <name evidence="12" type="primary">mauG</name>
    <name evidence="12" type="ORF">NCTC13337_01782</name>
</gene>
<evidence type="ECO:0000256" key="7">
    <source>
        <dbReference type="ARBA" id="ARBA00023004"/>
    </source>
</evidence>
<keyword evidence="2 8" id="KW-0349">Heme</keyword>
<reference evidence="12 13" key="1">
    <citation type="submission" date="2018-06" db="EMBL/GenBank/DDBJ databases">
        <authorList>
            <consortium name="Pathogen Informatics"/>
            <person name="Doyle S."/>
        </authorList>
    </citation>
    <scope>NUCLEOTIDE SEQUENCE [LARGE SCALE GENOMIC DNA]</scope>
    <source>
        <strain evidence="12 13">NCTC13337</strain>
    </source>
</reference>
<feature type="binding site" description="covalent" evidence="8">
    <location>
        <position position="222"/>
    </location>
    <ligand>
        <name>heme c</name>
        <dbReference type="ChEBI" id="CHEBI:61717"/>
        <label>2</label>
    </ligand>
</feature>
<sequence>MQHKKFLSTIIITMFSAKAIAVELSQEQLGQLLFFDPNLSKNRTQSCSTCHDPARAFSDGRQTPALGITSVGDDGHSFGNRNAPTATYANTSPPFHYDEKLKEYVGGQFWDGRAATLADQAGGPPLNPIEMGMPDEHTVVGRLKENPAYEQAMKALYSKDIFEKDDHTIYTAMTKAIEAFEKTNTFSHYSSKYDKFLRGEYQLTALEDLGRTLFFSQANVNCSTCHKLKPEDAKEEPFTNHQYRNIGVPSNPNTIKYGKLGADYIDHGLLENPAVTDKKYDGKFKIPTLRNVAVTGPYMHNGVFQHLRTVVEFYDKYNNPDRKINPETGKPWAVPEVPDTVDLKELKATKLSERKIDALVAFMRALTDEEYESLLKAQDEAEAKERMKK</sequence>
<keyword evidence="13" id="KW-1185">Reference proteome</keyword>
<dbReference type="OrthoDB" id="9805202at2"/>
<keyword evidence="3 9" id="KW-0479">Metal-binding</keyword>
<dbReference type="InterPro" id="IPR051395">
    <property type="entry name" value="Cytochrome_c_Peroxidase/MauG"/>
</dbReference>
<organism evidence="12 13">
    <name type="scientific">Suttonella ornithocola</name>
    <dbReference type="NCBI Taxonomy" id="279832"/>
    <lineage>
        <taxon>Bacteria</taxon>
        <taxon>Pseudomonadati</taxon>
        <taxon>Pseudomonadota</taxon>
        <taxon>Gammaproteobacteria</taxon>
        <taxon>Cardiobacteriales</taxon>
        <taxon>Cardiobacteriaceae</taxon>
        <taxon>Suttonella</taxon>
    </lineage>
</organism>
<dbReference type="GO" id="GO:0009055">
    <property type="term" value="F:electron transfer activity"/>
    <property type="evidence" value="ECO:0007669"/>
    <property type="project" value="InterPro"/>
</dbReference>
<keyword evidence="7 9" id="KW-0408">Iron</keyword>
<feature type="binding site" description="covalent" evidence="8">
    <location>
        <position position="225"/>
    </location>
    <ligand>
        <name>heme c</name>
        <dbReference type="ChEBI" id="CHEBI:61717"/>
        <label>2</label>
    </ligand>
</feature>
<evidence type="ECO:0000256" key="4">
    <source>
        <dbReference type="ARBA" id="ARBA00022729"/>
    </source>
</evidence>
<dbReference type="Pfam" id="PF03150">
    <property type="entry name" value="CCP_MauG"/>
    <property type="match status" value="1"/>
</dbReference>
<dbReference type="EC" id="1.-.-.-" evidence="12"/>
<feature type="domain" description="Cytochrome c" evidence="11">
    <location>
        <begin position="205"/>
        <end position="367"/>
    </location>
</feature>
<dbReference type="InterPro" id="IPR036909">
    <property type="entry name" value="Cyt_c-like_dom_sf"/>
</dbReference>
<protein>
    <submittedName>
        <fullName evidence="12">Methylamine utilization protein MauG</fullName>
        <ecNumber evidence="12">1.-.-.-</ecNumber>
    </submittedName>
</protein>
<feature type="binding site" description="covalent" evidence="8">
    <location>
        <position position="50"/>
    </location>
    <ligand>
        <name>heme c</name>
        <dbReference type="ChEBI" id="CHEBI:61717"/>
        <label>1</label>
    </ligand>
</feature>
<dbReference type="Proteomes" id="UP000254601">
    <property type="component" value="Unassembled WGS sequence"/>
</dbReference>
<evidence type="ECO:0000256" key="2">
    <source>
        <dbReference type="ARBA" id="ARBA00022617"/>
    </source>
</evidence>
<name>A0A380MUL4_9GAMM</name>
<evidence type="ECO:0000313" key="12">
    <source>
        <dbReference type="EMBL" id="SUO96275.1"/>
    </source>
</evidence>
<evidence type="ECO:0000256" key="3">
    <source>
        <dbReference type="ARBA" id="ARBA00022723"/>
    </source>
</evidence>
<dbReference type="SUPFAM" id="SSF46626">
    <property type="entry name" value="Cytochrome c"/>
    <property type="match status" value="2"/>
</dbReference>
<dbReference type="RefSeq" id="WP_072577475.1">
    <property type="nucleotide sequence ID" value="NZ_LWHB01000184.1"/>
</dbReference>
<evidence type="ECO:0000256" key="8">
    <source>
        <dbReference type="PIRSR" id="PIRSR000294-1"/>
    </source>
</evidence>
<evidence type="ECO:0000313" key="13">
    <source>
        <dbReference type="Proteomes" id="UP000254601"/>
    </source>
</evidence>
<feature type="binding site" description="axial binding residue" evidence="9">
    <location>
        <position position="51"/>
    </location>
    <ligand>
        <name>heme c</name>
        <dbReference type="ChEBI" id="CHEBI:61717"/>
        <label>1</label>
    </ligand>
    <ligandPart>
        <name>Fe</name>
        <dbReference type="ChEBI" id="CHEBI:18248"/>
    </ligandPart>
</feature>
<dbReference type="GO" id="GO:0004130">
    <property type="term" value="F:cytochrome-c peroxidase activity"/>
    <property type="evidence" value="ECO:0007669"/>
    <property type="project" value="TreeGrafter"/>
</dbReference>
<evidence type="ECO:0000256" key="10">
    <source>
        <dbReference type="SAM" id="MobiDB-lite"/>
    </source>
</evidence>
<evidence type="ECO:0000256" key="9">
    <source>
        <dbReference type="PIRSR" id="PIRSR000294-2"/>
    </source>
</evidence>
<dbReference type="InterPro" id="IPR009056">
    <property type="entry name" value="Cyt_c-like_dom"/>
</dbReference>
<comment type="cofactor">
    <cofactor evidence="8">
        <name>heme</name>
        <dbReference type="ChEBI" id="CHEBI:30413"/>
    </cofactor>
    <text evidence="8">Binds 2 heme groups.</text>
</comment>
<dbReference type="AlphaFoldDB" id="A0A380MUL4"/>
<comment type="subcellular location">
    <subcellularLocation>
        <location evidence="1">Periplasm</location>
    </subcellularLocation>
</comment>
<dbReference type="PIRSF" id="PIRSF000294">
    <property type="entry name" value="Cytochrome-c_peroxidase"/>
    <property type="match status" value="1"/>
</dbReference>
<dbReference type="InterPro" id="IPR004852">
    <property type="entry name" value="Di-haem_cyt_c_peroxidsae"/>
</dbReference>
<evidence type="ECO:0000256" key="1">
    <source>
        <dbReference type="ARBA" id="ARBA00004418"/>
    </source>
</evidence>
<feature type="region of interest" description="Disordered" evidence="10">
    <location>
        <begin position="73"/>
        <end position="94"/>
    </location>
</feature>
<evidence type="ECO:0000256" key="6">
    <source>
        <dbReference type="ARBA" id="ARBA00023002"/>
    </source>
</evidence>
<dbReference type="GO" id="GO:0020037">
    <property type="term" value="F:heme binding"/>
    <property type="evidence" value="ECO:0007669"/>
    <property type="project" value="InterPro"/>
</dbReference>
<dbReference type="EMBL" id="UHIC01000001">
    <property type="protein sequence ID" value="SUO96275.1"/>
    <property type="molecule type" value="Genomic_DNA"/>
</dbReference>
<dbReference type="GO" id="GO:0042597">
    <property type="term" value="C:periplasmic space"/>
    <property type="evidence" value="ECO:0007669"/>
    <property type="project" value="UniProtKB-SubCell"/>
</dbReference>
<evidence type="ECO:0000259" key="11">
    <source>
        <dbReference type="PROSITE" id="PS51007"/>
    </source>
</evidence>
<dbReference type="GO" id="GO:0046872">
    <property type="term" value="F:metal ion binding"/>
    <property type="evidence" value="ECO:0007669"/>
    <property type="project" value="UniProtKB-KW"/>
</dbReference>
<dbReference type="PROSITE" id="PS51007">
    <property type="entry name" value="CYTC"/>
    <property type="match status" value="2"/>
</dbReference>
<comment type="PTM">
    <text evidence="8">Binds 2 heme groups per subunit.</text>
</comment>
<accession>A0A380MUL4</accession>
<proteinExistence type="predicted"/>
<feature type="domain" description="Cytochrome c" evidence="11">
    <location>
        <begin position="25"/>
        <end position="147"/>
    </location>
</feature>
<keyword evidence="5" id="KW-0574">Periplasm</keyword>
<feature type="compositionally biased region" description="Polar residues" evidence="10">
    <location>
        <begin position="79"/>
        <end position="93"/>
    </location>
</feature>
<feature type="binding site" description="covalent" evidence="8">
    <location>
        <position position="47"/>
    </location>
    <ligand>
        <name>heme c</name>
        <dbReference type="ChEBI" id="CHEBI:61717"/>
        <label>1</label>
    </ligand>
</feature>
<dbReference type="PANTHER" id="PTHR30600:SF10">
    <property type="entry name" value="BLL6722 PROTEIN"/>
    <property type="match status" value="1"/>
</dbReference>